<evidence type="ECO:0000313" key="4">
    <source>
        <dbReference type="EMBL" id="KAL3663014.1"/>
    </source>
</evidence>
<accession>A0ABD3F9Q0</accession>
<dbReference type="SMART" id="SM00176">
    <property type="entry name" value="RAN"/>
    <property type="match status" value="1"/>
</dbReference>
<evidence type="ECO:0000256" key="3">
    <source>
        <dbReference type="SAM" id="MobiDB-lite"/>
    </source>
</evidence>
<dbReference type="NCBIfam" id="TIGR00231">
    <property type="entry name" value="small_GTP"/>
    <property type="match status" value="1"/>
</dbReference>
<dbReference type="PANTHER" id="PTHR47977">
    <property type="entry name" value="RAS-RELATED PROTEIN RAB"/>
    <property type="match status" value="1"/>
</dbReference>
<dbReference type="SMART" id="SM00174">
    <property type="entry name" value="RHO"/>
    <property type="match status" value="1"/>
</dbReference>
<dbReference type="InterPro" id="IPR001806">
    <property type="entry name" value="Small_GTPase"/>
</dbReference>
<dbReference type="SUPFAM" id="SSF52540">
    <property type="entry name" value="P-loop containing nucleoside triphosphate hydrolases"/>
    <property type="match status" value="1"/>
</dbReference>
<dbReference type="PROSITE" id="PS51421">
    <property type="entry name" value="RAS"/>
    <property type="match status" value="1"/>
</dbReference>
<dbReference type="FunFam" id="3.40.50.300:FF:006086">
    <property type="entry name" value="Ras family protein"/>
    <property type="match status" value="1"/>
</dbReference>
<evidence type="ECO:0000256" key="1">
    <source>
        <dbReference type="ARBA" id="ARBA00022741"/>
    </source>
</evidence>
<proteinExistence type="predicted"/>
<protein>
    <recommendedName>
        <fullName evidence="6">Ras-related protein Rab-23</fullName>
    </recommendedName>
</protein>
<feature type="compositionally biased region" description="Polar residues" evidence="3">
    <location>
        <begin position="229"/>
        <end position="238"/>
    </location>
</feature>
<dbReference type="InterPro" id="IPR050227">
    <property type="entry name" value="Rab"/>
</dbReference>
<evidence type="ECO:0008006" key="6">
    <source>
        <dbReference type="Google" id="ProtNLM"/>
    </source>
</evidence>
<feature type="region of interest" description="Disordered" evidence="3">
    <location>
        <begin position="196"/>
        <end position="349"/>
    </location>
</feature>
<dbReference type="PRINTS" id="PR00449">
    <property type="entry name" value="RASTRNSFRMNG"/>
</dbReference>
<feature type="compositionally biased region" description="Basic residues" evidence="3">
    <location>
        <begin position="330"/>
        <end position="341"/>
    </location>
</feature>
<dbReference type="InterPro" id="IPR005225">
    <property type="entry name" value="Small_GTP-bd"/>
</dbReference>
<dbReference type="PROSITE" id="PS51419">
    <property type="entry name" value="RAB"/>
    <property type="match status" value="1"/>
</dbReference>
<dbReference type="EMBL" id="JBIMZQ010000029">
    <property type="protein sequence ID" value="KAL3663014.1"/>
    <property type="molecule type" value="Genomic_DNA"/>
</dbReference>
<dbReference type="Pfam" id="PF00071">
    <property type="entry name" value="Ras"/>
    <property type="match status" value="1"/>
</dbReference>
<reference evidence="4 5" key="1">
    <citation type="submission" date="2024-09" db="EMBL/GenBank/DDBJ databases">
        <title>Genome sequencing and assembly of Phytophthora oleae, isolate VK10A, causative agent of rot of olive drupes.</title>
        <authorList>
            <person name="Conti Taguali S."/>
            <person name="Riolo M."/>
            <person name="La Spada F."/>
            <person name="Cacciola S.O."/>
            <person name="Dionisio G."/>
        </authorList>
    </citation>
    <scope>NUCLEOTIDE SEQUENCE [LARGE SCALE GENOMIC DNA]</scope>
    <source>
        <strain evidence="4 5">VK10A</strain>
    </source>
</reference>
<dbReference type="AlphaFoldDB" id="A0ABD3F9Q0"/>
<dbReference type="GO" id="GO:0005525">
    <property type="term" value="F:GTP binding"/>
    <property type="evidence" value="ECO:0007669"/>
    <property type="project" value="UniProtKB-KW"/>
</dbReference>
<comment type="caution">
    <text evidence="4">The sequence shown here is derived from an EMBL/GenBank/DDBJ whole genome shotgun (WGS) entry which is preliminary data.</text>
</comment>
<dbReference type="PROSITE" id="PS51420">
    <property type="entry name" value="RHO"/>
    <property type="match status" value="1"/>
</dbReference>
<dbReference type="Proteomes" id="UP001632037">
    <property type="component" value="Unassembled WGS sequence"/>
</dbReference>
<keyword evidence="2" id="KW-0342">GTP-binding</keyword>
<dbReference type="SMART" id="SM00175">
    <property type="entry name" value="RAB"/>
    <property type="match status" value="1"/>
</dbReference>
<keyword evidence="5" id="KW-1185">Reference proteome</keyword>
<dbReference type="SMART" id="SM00173">
    <property type="entry name" value="RAS"/>
    <property type="match status" value="1"/>
</dbReference>
<dbReference type="Gene3D" id="3.40.50.300">
    <property type="entry name" value="P-loop containing nucleotide triphosphate hydrolases"/>
    <property type="match status" value="1"/>
</dbReference>
<evidence type="ECO:0000313" key="5">
    <source>
        <dbReference type="Proteomes" id="UP001632037"/>
    </source>
</evidence>
<gene>
    <name evidence="4" type="ORF">V7S43_011956</name>
</gene>
<feature type="compositionally biased region" description="Basic and acidic residues" evidence="3">
    <location>
        <begin position="199"/>
        <end position="219"/>
    </location>
</feature>
<evidence type="ECO:0000256" key="2">
    <source>
        <dbReference type="ARBA" id="ARBA00023134"/>
    </source>
</evidence>
<feature type="compositionally biased region" description="Basic and acidic residues" evidence="3">
    <location>
        <begin position="265"/>
        <end position="287"/>
    </location>
</feature>
<keyword evidence="1" id="KW-0547">Nucleotide-binding</keyword>
<sequence>MEDFDCDDFDKTLKVIVVGNGNVGKTSMTTRYAKGRYTGTYKKTIGVDFMEKTLELRDLGETINLMIWDTAGQEEFDTLTSRYYKGAGAVIYVFSTVDRASFDDLSKWKRKVEEECGQICSVLVQNKIDLEDDAAMTRDEVEDMADYLNMRLYRSCVQDNINVGEVFRYLCRRFLKSGDDGDETVHAVTDISTLSQTAKPKDTSRLNESPKPRTKREISDISDIDSDRTSTAAPSPTHLTREFPPAPPIVADHEYASGSGDEAEKDSPRRGRQKSDRDYDRKQDRQGSGKHGSGKAEAETEDAAPSHAKDGDDLDEDEGADSSGTPKLQPSKRRTNGKKTHPPPDCVIS</sequence>
<name>A0ABD3F9Q0_9STRA</name>
<organism evidence="4 5">
    <name type="scientific">Phytophthora oleae</name>
    <dbReference type="NCBI Taxonomy" id="2107226"/>
    <lineage>
        <taxon>Eukaryota</taxon>
        <taxon>Sar</taxon>
        <taxon>Stramenopiles</taxon>
        <taxon>Oomycota</taxon>
        <taxon>Peronosporomycetes</taxon>
        <taxon>Peronosporales</taxon>
        <taxon>Peronosporaceae</taxon>
        <taxon>Phytophthora</taxon>
    </lineage>
</organism>
<dbReference type="InterPro" id="IPR027417">
    <property type="entry name" value="P-loop_NTPase"/>
</dbReference>